<gene>
    <name evidence="6" type="ORF">NP439_18500</name>
</gene>
<dbReference type="Pfam" id="PF04198">
    <property type="entry name" value="Sugar-bind"/>
    <property type="match status" value="1"/>
</dbReference>
<feature type="domain" description="Sugar-binding" evidence="5">
    <location>
        <begin position="63"/>
        <end position="312"/>
    </location>
</feature>
<dbReference type="InterPro" id="IPR037171">
    <property type="entry name" value="NagB/RpiA_transferase-like"/>
</dbReference>
<keyword evidence="2" id="KW-0805">Transcription regulation</keyword>
<reference evidence="6" key="1">
    <citation type="submission" date="2022-07" db="EMBL/GenBank/DDBJ databases">
        <title>FELIX.</title>
        <authorList>
            <person name="Wan K.H."/>
            <person name="Park S."/>
            <person name="Lawrence Q."/>
            <person name="Eichenberger J.P."/>
            <person name="Booth B.W."/>
            <person name="Piaggio A.J."/>
            <person name="Chandler J.C."/>
            <person name="Franklin A.B."/>
            <person name="Celniker S.E."/>
        </authorList>
    </citation>
    <scope>NUCLEOTIDE SEQUENCE</scope>
    <source>
        <strain evidence="6">QA-1986 374</strain>
    </source>
</reference>
<proteinExistence type="inferred from homology"/>
<keyword evidence="4" id="KW-0804">Transcription</keyword>
<name>A0ABY5JS60_9BACI</name>
<keyword evidence="3" id="KW-0238">DNA-binding</keyword>
<dbReference type="Gene3D" id="3.40.50.1360">
    <property type="match status" value="1"/>
</dbReference>
<evidence type="ECO:0000313" key="6">
    <source>
        <dbReference type="EMBL" id="UUI02018.1"/>
    </source>
</evidence>
<sequence length="319" mass="35910">MSNENLSQLMRVAKKYYLLDMKQDEIAASEQISKSTVSRLINKARELGYVTFNLNFPSVTDENLQNELQEIFQLKHIFVAESDKTDERITFSNVSDGLSSYLNEIISDGDIVGVSWGKTMTYMSENLVPAVKKDVKFVLLNGGVSNRNVSTLSDQMLIKFAKNYGATWYFLQVPSFVDNSHIAGIIKQDSKINEIFRLIEETDTVIYSVGFVNKDSVLVKAGYFTEGDYENLRKQGFVGDICSRYIKNNGEHAEGELYDRVIGISLEEIKEKKNSICVAIGKEKAEAILASLKGGYTNTLFTDEITAKEVLNLYRKEGV</sequence>
<evidence type="ECO:0000256" key="4">
    <source>
        <dbReference type="ARBA" id="ARBA00023163"/>
    </source>
</evidence>
<evidence type="ECO:0000256" key="1">
    <source>
        <dbReference type="ARBA" id="ARBA00010466"/>
    </source>
</evidence>
<evidence type="ECO:0000313" key="7">
    <source>
        <dbReference type="Proteomes" id="UP001059773"/>
    </source>
</evidence>
<comment type="similarity">
    <text evidence="1">Belongs to the SorC transcriptional regulatory family.</text>
</comment>
<dbReference type="SUPFAM" id="SSF100950">
    <property type="entry name" value="NagB/RpiA/CoA transferase-like"/>
    <property type="match status" value="1"/>
</dbReference>
<dbReference type="PANTHER" id="PTHR34294">
    <property type="entry name" value="TRANSCRIPTIONAL REGULATOR-RELATED"/>
    <property type="match status" value="1"/>
</dbReference>
<dbReference type="Proteomes" id="UP001059773">
    <property type="component" value="Chromosome"/>
</dbReference>
<evidence type="ECO:0000256" key="2">
    <source>
        <dbReference type="ARBA" id="ARBA00023015"/>
    </source>
</evidence>
<keyword evidence="7" id="KW-1185">Reference proteome</keyword>
<dbReference type="Gene3D" id="1.10.10.60">
    <property type="entry name" value="Homeodomain-like"/>
    <property type="match status" value="1"/>
</dbReference>
<organism evidence="6 7">
    <name type="scientific">Oceanobacillus jeddahense</name>
    <dbReference type="NCBI Taxonomy" id="1462527"/>
    <lineage>
        <taxon>Bacteria</taxon>
        <taxon>Bacillati</taxon>
        <taxon>Bacillota</taxon>
        <taxon>Bacilli</taxon>
        <taxon>Bacillales</taxon>
        <taxon>Bacillaceae</taxon>
        <taxon>Oceanobacillus</taxon>
    </lineage>
</organism>
<protein>
    <submittedName>
        <fullName evidence="6">Sugar-binding transcriptional regulator</fullName>
    </submittedName>
</protein>
<dbReference type="InterPro" id="IPR007324">
    <property type="entry name" value="Sugar-bd_dom_put"/>
</dbReference>
<dbReference type="SUPFAM" id="SSF88659">
    <property type="entry name" value="Sigma3 and sigma4 domains of RNA polymerase sigma factors"/>
    <property type="match status" value="1"/>
</dbReference>
<evidence type="ECO:0000259" key="5">
    <source>
        <dbReference type="Pfam" id="PF04198"/>
    </source>
</evidence>
<dbReference type="EMBL" id="CP101914">
    <property type="protein sequence ID" value="UUI02018.1"/>
    <property type="molecule type" value="Genomic_DNA"/>
</dbReference>
<dbReference type="PANTHER" id="PTHR34294:SF1">
    <property type="entry name" value="TRANSCRIPTIONAL REGULATOR LSRR"/>
    <property type="match status" value="1"/>
</dbReference>
<dbReference type="InterPro" id="IPR013324">
    <property type="entry name" value="RNA_pol_sigma_r3/r4-like"/>
</dbReference>
<dbReference type="RefSeq" id="WP_256707299.1">
    <property type="nucleotide sequence ID" value="NZ_CP101914.1"/>
</dbReference>
<evidence type="ECO:0000256" key="3">
    <source>
        <dbReference type="ARBA" id="ARBA00023125"/>
    </source>
</evidence>
<dbReference type="InterPro" id="IPR051054">
    <property type="entry name" value="SorC_transcr_regulators"/>
</dbReference>
<accession>A0ABY5JS60</accession>